<keyword evidence="6" id="KW-0808">Transferase</keyword>
<accession>A0AAD7VPR2</accession>
<proteinExistence type="inferred from homology"/>
<dbReference type="GeneID" id="80884020"/>
<dbReference type="GO" id="GO:0061630">
    <property type="term" value="F:ubiquitin protein ligase activity"/>
    <property type="evidence" value="ECO:0007669"/>
    <property type="project" value="UniProtKB-EC"/>
</dbReference>
<dbReference type="PANTHER" id="PTHR45625:SF1">
    <property type="entry name" value="RING-TYPE E3 UBIQUITIN-PROTEIN LIGASE PPIL2"/>
    <property type="match status" value="1"/>
</dbReference>
<name>A0AAD7VPR2_9ASCO</name>
<dbReference type="SUPFAM" id="SSF50891">
    <property type="entry name" value="Cyclophilin-like"/>
    <property type="match status" value="1"/>
</dbReference>
<dbReference type="InterPro" id="IPR003613">
    <property type="entry name" value="Ubox_domain"/>
</dbReference>
<evidence type="ECO:0000256" key="6">
    <source>
        <dbReference type="ARBA" id="ARBA00022679"/>
    </source>
</evidence>
<dbReference type="Pfam" id="PF04641">
    <property type="entry name" value="Rtf2"/>
    <property type="match status" value="1"/>
</dbReference>
<dbReference type="SUPFAM" id="SSF57850">
    <property type="entry name" value="RING/U-box"/>
    <property type="match status" value="1"/>
</dbReference>
<dbReference type="PANTHER" id="PTHR45625">
    <property type="entry name" value="PEPTIDYL-PROLYL CIS-TRANS ISOMERASE-RELATED"/>
    <property type="match status" value="1"/>
</dbReference>
<comment type="subcellular location">
    <subcellularLocation>
        <location evidence="4">Nucleus</location>
    </subcellularLocation>
</comment>
<dbReference type="Proteomes" id="UP001217417">
    <property type="component" value="Unassembled WGS sequence"/>
</dbReference>
<evidence type="ECO:0000259" key="12">
    <source>
        <dbReference type="PROSITE" id="PS50072"/>
    </source>
</evidence>
<comment type="similarity">
    <text evidence="5">Belongs to the cyclophilin-type PPIase family. PPIL2 subfamily.</text>
</comment>
<evidence type="ECO:0000313" key="14">
    <source>
        <dbReference type="EMBL" id="KAJ8096744.1"/>
    </source>
</evidence>
<feature type="domain" description="U-box" evidence="13">
    <location>
        <begin position="39"/>
        <end position="112"/>
    </location>
</feature>
<keyword evidence="7" id="KW-0833">Ubl conjugation pathway</keyword>
<gene>
    <name evidence="14" type="ORF">POJ06DRAFT_263297</name>
</gene>
<evidence type="ECO:0000256" key="2">
    <source>
        <dbReference type="ARBA" id="ARBA00000971"/>
    </source>
</evidence>
<evidence type="ECO:0000256" key="3">
    <source>
        <dbReference type="ARBA" id="ARBA00003697"/>
    </source>
</evidence>
<dbReference type="GO" id="GO:0071013">
    <property type="term" value="C:catalytic step 2 spliceosome"/>
    <property type="evidence" value="ECO:0007669"/>
    <property type="project" value="TreeGrafter"/>
</dbReference>
<comment type="function">
    <text evidence="3">May catalyze the cis-trans isomerization of proline imidic peptide bonds in oligopeptides thereby assisting the folding of proteins. May also function as a chaperone, playing a role in intracellular transport of proteins. May also have a protein ubiquitin ligase activity acting as an E3 ubiquitin protein ligase or as a ubiquitin-ubiquitin ligase promoting elongation of ubiquitin chains on proteins.</text>
</comment>
<dbReference type="PROSITE" id="PS51698">
    <property type="entry name" value="U_BOX"/>
    <property type="match status" value="1"/>
</dbReference>
<dbReference type="CDD" id="cd01923">
    <property type="entry name" value="cyclophilin_RING"/>
    <property type="match status" value="1"/>
</dbReference>
<dbReference type="InterPro" id="IPR020892">
    <property type="entry name" value="Cyclophilin-type_PPIase_CS"/>
</dbReference>
<evidence type="ECO:0000256" key="9">
    <source>
        <dbReference type="ARBA" id="ARBA00023235"/>
    </source>
</evidence>
<evidence type="ECO:0000313" key="15">
    <source>
        <dbReference type="Proteomes" id="UP001217417"/>
    </source>
</evidence>
<dbReference type="SMART" id="SM00504">
    <property type="entry name" value="Ubox"/>
    <property type="match status" value="1"/>
</dbReference>
<evidence type="ECO:0000256" key="7">
    <source>
        <dbReference type="ARBA" id="ARBA00022786"/>
    </source>
</evidence>
<dbReference type="InterPro" id="IPR029000">
    <property type="entry name" value="Cyclophilin-like_dom_sf"/>
</dbReference>
<keyword evidence="9" id="KW-0413">Isomerase</keyword>
<dbReference type="PROSITE" id="PS50072">
    <property type="entry name" value="CSA_PPIASE_2"/>
    <property type="match status" value="1"/>
</dbReference>
<protein>
    <submittedName>
        <fullName evidence="14">Cyclophilin-like domain-containing protein</fullName>
    </submittedName>
</protein>
<reference evidence="14" key="1">
    <citation type="submission" date="2023-03" db="EMBL/GenBank/DDBJ databases">
        <title>Near-Complete genome sequence of Lipomyces tetrasporous NRRL Y-64009, an oleaginous yeast capable of growing on lignocellulosic hydrolysates.</title>
        <authorList>
            <consortium name="Lawrence Berkeley National Laboratory"/>
            <person name="Jagtap S.S."/>
            <person name="Liu J.-J."/>
            <person name="Walukiewicz H.E."/>
            <person name="Pangilinan J."/>
            <person name="Lipzen A."/>
            <person name="Ahrendt S."/>
            <person name="Koriabine M."/>
            <person name="Cobaugh K."/>
            <person name="Salamov A."/>
            <person name="Yoshinaga Y."/>
            <person name="Ng V."/>
            <person name="Daum C."/>
            <person name="Grigoriev I.V."/>
            <person name="Slininger P.J."/>
            <person name="Dien B.S."/>
            <person name="Jin Y.-S."/>
            <person name="Rao C.V."/>
        </authorList>
    </citation>
    <scope>NUCLEOTIDE SEQUENCE</scope>
    <source>
        <strain evidence="14">NRRL Y-64009</strain>
    </source>
</reference>
<evidence type="ECO:0000256" key="1">
    <source>
        <dbReference type="ARBA" id="ARBA00000900"/>
    </source>
</evidence>
<sequence length="473" mass="52946">MGKNTDKLFITHSEWSGPDRHSSAGGISARKTDHSAHARRLPFTYCALSLQPFETAVCDEHGNIFDKKQIETWLERRNTNPVTGENITMGDLISLNFQKDEEGHYVDPVTFKPLTTSTHIVAIKTSGNVFSWETVDQLNIKAKNWQDIVTGEKFSRKEIITLQDPMRVTTDSAIAKSSEGRVTAETAPLKRPAPDSATKSSSTKKAALPFNASVSTDGRAAMSLTSTAATPYTKSERQVLTDEEYLLKPRRVKEMGYVQIGTNLGNLNVELNTEYAPHSVYNFLKLAEKGYYKDVKFHRNIKHFMIQGGDPTGTGRGGQSYWGKPFEDEFNSPLSHDARGVLSMANKGKNTNTSQFFILYRPKPQLDRKHTIFGKVVGGIDVLDKMENVPTNPDDQPLKDIIINDILIIIDPFKEYMDKIRASRDQVSKDSSTETKTTLRAKELDEKMTWSGKLLNAKSGAASTKRREVGRYL</sequence>
<dbReference type="FunFam" id="2.40.100.10:FF:000014">
    <property type="entry name" value="Peptidyl-prolyl cis-trans isomerase cyp65"/>
    <property type="match status" value="1"/>
</dbReference>
<comment type="caution">
    <text evidence="14">The sequence shown here is derived from an EMBL/GenBank/DDBJ whole genome shotgun (WGS) entry which is preliminary data.</text>
</comment>
<dbReference type="GO" id="GO:0000209">
    <property type="term" value="P:protein polyubiquitination"/>
    <property type="evidence" value="ECO:0007669"/>
    <property type="project" value="TreeGrafter"/>
</dbReference>
<dbReference type="InterPro" id="IPR002130">
    <property type="entry name" value="Cyclophilin-type_PPIase_dom"/>
</dbReference>
<dbReference type="PRINTS" id="PR00153">
    <property type="entry name" value="CSAPPISMRASE"/>
</dbReference>
<keyword evidence="8" id="KW-0697">Rotamase</keyword>
<keyword evidence="10" id="KW-0539">Nucleus</keyword>
<comment type="catalytic activity">
    <reaction evidence="1">
        <text>S-ubiquitinyl-[E2 ubiquitin-conjugating enzyme]-L-cysteine + [acceptor protein]-L-lysine = [E2 ubiquitin-conjugating enzyme]-L-cysteine + N(6)-ubiquitinyl-[acceptor protein]-L-lysine.</text>
        <dbReference type="EC" id="2.3.2.27"/>
    </reaction>
</comment>
<dbReference type="RefSeq" id="XP_056040194.1">
    <property type="nucleotide sequence ID" value="XM_056188854.1"/>
</dbReference>
<evidence type="ECO:0000256" key="5">
    <source>
        <dbReference type="ARBA" id="ARBA00007930"/>
    </source>
</evidence>
<evidence type="ECO:0000259" key="13">
    <source>
        <dbReference type="PROSITE" id="PS51698"/>
    </source>
</evidence>
<dbReference type="Gene3D" id="2.40.100.10">
    <property type="entry name" value="Cyclophilin-like"/>
    <property type="match status" value="1"/>
</dbReference>
<evidence type="ECO:0000256" key="4">
    <source>
        <dbReference type="ARBA" id="ARBA00004123"/>
    </source>
</evidence>
<comment type="catalytic activity">
    <reaction evidence="2">
        <text>[protein]-peptidylproline (omega=180) = [protein]-peptidylproline (omega=0)</text>
        <dbReference type="Rhea" id="RHEA:16237"/>
        <dbReference type="Rhea" id="RHEA-COMP:10747"/>
        <dbReference type="Rhea" id="RHEA-COMP:10748"/>
        <dbReference type="ChEBI" id="CHEBI:83833"/>
        <dbReference type="ChEBI" id="CHEBI:83834"/>
        <dbReference type="EC" id="5.2.1.8"/>
    </reaction>
</comment>
<dbReference type="PROSITE" id="PS00170">
    <property type="entry name" value="CSA_PPIASE_1"/>
    <property type="match status" value="1"/>
</dbReference>
<dbReference type="AlphaFoldDB" id="A0AAD7VPR2"/>
<organism evidence="14 15">
    <name type="scientific">Lipomyces tetrasporus</name>
    <dbReference type="NCBI Taxonomy" id="54092"/>
    <lineage>
        <taxon>Eukaryota</taxon>
        <taxon>Fungi</taxon>
        <taxon>Dikarya</taxon>
        <taxon>Ascomycota</taxon>
        <taxon>Saccharomycotina</taxon>
        <taxon>Lipomycetes</taxon>
        <taxon>Lipomycetales</taxon>
        <taxon>Lipomycetaceae</taxon>
        <taxon>Lipomyces</taxon>
    </lineage>
</organism>
<dbReference type="Pfam" id="PF00160">
    <property type="entry name" value="Pro_isomerase"/>
    <property type="match status" value="1"/>
</dbReference>
<dbReference type="GO" id="GO:0006457">
    <property type="term" value="P:protein folding"/>
    <property type="evidence" value="ECO:0007669"/>
    <property type="project" value="InterPro"/>
</dbReference>
<evidence type="ECO:0000256" key="11">
    <source>
        <dbReference type="SAM" id="MobiDB-lite"/>
    </source>
</evidence>
<dbReference type="InterPro" id="IPR044666">
    <property type="entry name" value="Cyclophilin_A-like"/>
</dbReference>
<feature type="region of interest" description="Disordered" evidence="11">
    <location>
        <begin position="172"/>
        <end position="204"/>
    </location>
</feature>
<dbReference type="Gene3D" id="3.30.40.10">
    <property type="entry name" value="Zinc/RING finger domain, C3HC4 (zinc finger)"/>
    <property type="match status" value="1"/>
</dbReference>
<dbReference type="EMBL" id="JARPMG010000013">
    <property type="protein sequence ID" value="KAJ8096744.1"/>
    <property type="molecule type" value="Genomic_DNA"/>
</dbReference>
<dbReference type="InterPro" id="IPR013083">
    <property type="entry name" value="Znf_RING/FYVE/PHD"/>
</dbReference>
<evidence type="ECO:0000256" key="10">
    <source>
        <dbReference type="ARBA" id="ARBA00023242"/>
    </source>
</evidence>
<evidence type="ECO:0000256" key="8">
    <source>
        <dbReference type="ARBA" id="ARBA00023110"/>
    </source>
</evidence>
<feature type="domain" description="PPIase cyclophilin-type" evidence="12">
    <location>
        <begin position="261"/>
        <end position="408"/>
    </location>
</feature>
<dbReference type="GO" id="GO:0003755">
    <property type="term" value="F:peptidyl-prolyl cis-trans isomerase activity"/>
    <property type="evidence" value="ECO:0007669"/>
    <property type="project" value="UniProtKB-KW"/>
</dbReference>
<keyword evidence="15" id="KW-1185">Reference proteome</keyword>